<dbReference type="EMBL" id="JAPEVG010000108">
    <property type="protein sequence ID" value="KAJ8482715.1"/>
    <property type="molecule type" value="Genomic_DNA"/>
</dbReference>
<evidence type="ECO:0000256" key="1">
    <source>
        <dbReference type="SAM" id="MobiDB-lite"/>
    </source>
</evidence>
<gene>
    <name evidence="2" type="ORF">ONZ51_g5184</name>
</gene>
<organism evidence="2 3">
    <name type="scientific">Trametes cubensis</name>
    <dbReference type="NCBI Taxonomy" id="1111947"/>
    <lineage>
        <taxon>Eukaryota</taxon>
        <taxon>Fungi</taxon>
        <taxon>Dikarya</taxon>
        <taxon>Basidiomycota</taxon>
        <taxon>Agaricomycotina</taxon>
        <taxon>Agaricomycetes</taxon>
        <taxon>Polyporales</taxon>
        <taxon>Polyporaceae</taxon>
        <taxon>Trametes</taxon>
    </lineage>
</organism>
<keyword evidence="3" id="KW-1185">Reference proteome</keyword>
<evidence type="ECO:0000313" key="2">
    <source>
        <dbReference type="EMBL" id="KAJ8482715.1"/>
    </source>
</evidence>
<feature type="region of interest" description="Disordered" evidence="1">
    <location>
        <begin position="1"/>
        <end position="23"/>
    </location>
</feature>
<name>A0AAD7TWY9_9APHY</name>
<feature type="compositionally biased region" description="Low complexity" evidence="1">
    <location>
        <begin position="1"/>
        <end position="22"/>
    </location>
</feature>
<sequence length="245" mass="27074">MSSSGSDDMSSSSSTSISTTGDVPSTRIALPLPHAVKHAAVHTVEFQSADGSRGVSLAEWIRLSDKRKSELCLKDPQESLEELILDSQVLYQCQWPGYDADTCYISTPSHVAEGVAPLRKVDFLDVICERLSHWVLQTLRCKHVECTEPQWALGLDSITFEHIYVVAVVEVKGYVPNCSDAFEACLLVSMSRTWFARHRPWIAPVDKISIQSSQTLQWQQEPLPDRAPSVIRSLGGAGQFAAWAS</sequence>
<proteinExistence type="predicted"/>
<protein>
    <submittedName>
        <fullName evidence="2">Uncharacterized protein</fullName>
    </submittedName>
</protein>
<comment type="caution">
    <text evidence="2">The sequence shown here is derived from an EMBL/GenBank/DDBJ whole genome shotgun (WGS) entry which is preliminary data.</text>
</comment>
<reference evidence="2" key="1">
    <citation type="submission" date="2022-11" db="EMBL/GenBank/DDBJ databases">
        <title>Genome Sequence of Cubamyces cubensis.</title>
        <authorList>
            <person name="Buettner E."/>
        </authorList>
    </citation>
    <scope>NUCLEOTIDE SEQUENCE</scope>
    <source>
        <strain evidence="2">MPL-01</strain>
    </source>
</reference>
<dbReference type="Proteomes" id="UP001215151">
    <property type="component" value="Unassembled WGS sequence"/>
</dbReference>
<evidence type="ECO:0000313" key="3">
    <source>
        <dbReference type="Proteomes" id="UP001215151"/>
    </source>
</evidence>
<dbReference type="AlphaFoldDB" id="A0AAD7TWY9"/>
<accession>A0AAD7TWY9</accession>